<feature type="compositionally biased region" description="Low complexity" evidence="1">
    <location>
        <begin position="137"/>
        <end position="147"/>
    </location>
</feature>
<evidence type="ECO:0000313" key="3">
    <source>
        <dbReference type="Proteomes" id="UP001224775"/>
    </source>
</evidence>
<dbReference type="AlphaFoldDB" id="A0AAD8Y2A1"/>
<keyword evidence="3" id="KW-1185">Reference proteome</keyword>
<feature type="compositionally biased region" description="Basic and acidic residues" evidence="1">
    <location>
        <begin position="610"/>
        <end position="660"/>
    </location>
</feature>
<feature type="region of interest" description="Disordered" evidence="1">
    <location>
        <begin position="128"/>
        <end position="155"/>
    </location>
</feature>
<feature type="compositionally biased region" description="Basic and acidic residues" evidence="1">
    <location>
        <begin position="570"/>
        <end position="589"/>
    </location>
</feature>
<feature type="region of interest" description="Disordered" evidence="1">
    <location>
        <begin position="509"/>
        <end position="528"/>
    </location>
</feature>
<dbReference type="EMBL" id="JATAAI010000021">
    <property type="protein sequence ID" value="KAK1738306.1"/>
    <property type="molecule type" value="Genomic_DNA"/>
</dbReference>
<dbReference type="Proteomes" id="UP001224775">
    <property type="component" value="Unassembled WGS sequence"/>
</dbReference>
<evidence type="ECO:0000256" key="1">
    <source>
        <dbReference type="SAM" id="MobiDB-lite"/>
    </source>
</evidence>
<accession>A0AAD8Y2A1</accession>
<feature type="region of interest" description="Disordered" evidence="1">
    <location>
        <begin position="684"/>
        <end position="732"/>
    </location>
</feature>
<name>A0AAD8Y2A1_9STRA</name>
<feature type="compositionally biased region" description="Low complexity" evidence="1">
    <location>
        <begin position="718"/>
        <end position="728"/>
    </location>
</feature>
<protein>
    <submittedName>
        <fullName evidence="2">Uncharacterized protein</fullName>
    </submittedName>
</protein>
<reference evidence="2" key="1">
    <citation type="submission" date="2023-06" db="EMBL/GenBank/DDBJ databases">
        <title>Survivors Of The Sea: Transcriptome response of Skeletonema marinoi to long-term dormancy.</title>
        <authorList>
            <person name="Pinder M.I.M."/>
            <person name="Kourtchenko O."/>
            <person name="Robertson E.K."/>
            <person name="Larsson T."/>
            <person name="Maumus F."/>
            <person name="Osuna-Cruz C.M."/>
            <person name="Vancaester E."/>
            <person name="Stenow R."/>
            <person name="Vandepoele K."/>
            <person name="Ploug H."/>
            <person name="Bruchert V."/>
            <person name="Godhe A."/>
            <person name="Topel M."/>
        </authorList>
    </citation>
    <scope>NUCLEOTIDE SEQUENCE</scope>
    <source>
        <strain evidence="2">R05AC</strain>
    </source>
</reference>
<feature type="region of interest" description="Disordered" evidence="1">
    <location>
        <begin position="535"/>
        <end position="670"/>
    </location>
</feature>
<evidence type="ECO:0000313" key="2">
    <source>
        <dbReference type="EMBL" id="KAK1738306.1"/>
    </source>
</evidence>
<gene>
    <name evidence="2" type="ORF">QTG54_010975</name>
</gene>
<organism evidence="2 3">
    <name type="scientific">Skeletonema marinoi</name>
    <dbReference type="NCBI Taxonomy" id="267567"/>
    <lineage>
        <taxon>Eukaryota</taxon>
        <taxon>Sar</taxon>
        <taxon>Stramenopiles</taxon>
        <taxon>Ochrophyta</taxon>
        <taxon>Bacillariophyta</taxon>
        <taxon>Coscinodiscophyceae</taxon>
        <taxon>Thalassiosirophycidae</taxon>
        <taxon>Thalassiosirales</taxon>
        <taxon>Skeletonemataceae</taxon>
        <taxon>Skeletonema</taxon>
        <taxon>Skeletonema marinoi-dohrnii complex</taxon>
    </lineage>
</organism>
<feature type="region of interest" description="Disordered" evidence="1">
    <location>
        <begin position="348"/>
        <end position="372"/>
    </location>
</feature>
<proteinExistence type="predicted"/>
<comment type="caution">
    <text evidence="2">The sequence shown here is derived from an EMBL/GenBank/DDBJ whole genome shotgun (WGS) entry which is preliminary data.</text>
</comment>
<sequence length="912" mass="100789">MTGRAGRAAKDRDDEDRLLKMLIEMNEKELNQILQCGDETSKRLLEGLDSRGIDHDSIKHMNSLCVGEEQSAKKKPPPITATDAVFSSAAANNYYHALGYKMGNGPITSNNNDGVYFKNIKWKEGLKEDASVEKSESTNTSKSTGSSKSEESSGKSITSLEEIMAFIMEKGKTPAIVAEYLMNVGKTTTKEVDKRRTDDKIAQKSREKLIAKALKESKTTTEAAEYVLKFEEEKKASNNRKRNEHVVKVAMKRGGKTPAEIAANVLQADEEEKTQELVEQALKICNSPKEIADYLMKAGKDKQIKDEIKREQESAEELVQSTSSVQSTPRQGMIRSGVASYLLMKAEQEKESQARPRSSVKSKSSIPPPVKSFDCYRPDDVLSTTSSVTNHLKSSPSIASVMSSECSIVTEIVNSTNVDYSPSAVLQNKENKSSTSLRGMKVSFSNRAEKMLQNKEGVQNTSKMATVPETKVIVDNKDDREILLNSSQSSLDNPDDCLCCRDVELISDDSNEESQEMSLVGRGESHSAPARLCGNIEEEGKKGQKKSSCTGKAGKGNGDDKSNSKPMQAKRAESDQKITKVGKDPKTNAKSDVTPASPDDSLRMCGNIEEEGKKNQKKSNRIDKAEKGNGDEESNSKSDKQAKRAESDQKITKVGKDPKRNTAPLKDKLRRILAFKKRWSRKKIVNEKAENRSLKIIVDHKTKSSEETSDGTEETDTKSSASNESTSSVKTEYVKNMADESSSKLAMEGPMTSINIQSDLNIDDELSLPSILRRSSKIKIWDEPDVSAETSLHPDDETKSTQYSYSGDSMTFVDDDVEQGCDIANEVKGYGNEIGLIAQEFRDFTKAGLNSARRQFSVMLGCDSNDLQKRKLEVNANTTPTEVKGGDDEMKAMEQKREIYMSKLRNVSLSHI</sequence>
<feature type="compositionally biased region" description="Basic and acidic residues" evidence="1">
    <location>
        <begin position="684"/>
        <end position="706"/>
    </location>
</feature>